<dbReference type="CDD" id="cd00167">
    <property type="entry name" value="SANT"/>
    <property type="match status" value="1"/>
</dbReference>
<dbReference type="Pfam" id="PF21884">
    <property type="entry name" value="ZUO1-like_ZHD"/>
    <property type="match status" value="1"/>
</dbReference>
<reference evidence="9" key="1">
    <citation type="submission" date="2023-06" db="EMBL/GenBank/DDBJ databases">
        <authorList>
            <person name="Delattre M."/>
        </authorList>
    </citation>
    <scope>NUCLEOTIDE SEQUENCE</scope>
    <source>
        <strain evidence="9">AF72</strain>
    </source>
</reference>
<dbReference type="Pfam" id="PF00226">
    <property type="entry name" value="DnaJ"/>
    <property type="match status" value="1"/>
</dbReference>
<dbReference type="GO" id="GO:0043022">
    <property type="term" value="F:ribosome binding"/>
    <property type="evidence" value="ECO:0007669"/>
    <property type="project" value="InterPro"/>
</dbReference>
<dbReference type="SUPFAM" id="SSF46689">
    <property type="entry name" value="Homeodomain-like"/>
    <property type="match status" value="2"/>
</dbReference>
<dbReference type="GO" id="GO:0006450">
    <property type="term" value="P:regulation of translational fidelity"/>
    <property type="evidence" value="ECO:0007669"/>
    <property type="project" value="InterPro"/>
</dbReference>
<dbReference type="GO" id="GO:0051083">
    <property type="term" value="P:'de novo' cotranslational protein folding"/>
    <property type="evidence" value="ECO:0007669"/>
    <property type="project" value="InterPro"/>
</dbReference>
<sequence>MTCSGEGPGNLALAIYGFRHVERQYEAAGIHWEVRTIRDRLSLGHCTLPVYRNPDAPVVAVAAPTGKSKKKVVVKEQLEPRVELFDADDHKYEKYLMKLDPNDTKNQDHYKVLGLKKLRWEATAEEIRIAYRQKVLKHHPDKKKHAGIPLPAGEDFFTCITKANEQLGMSEAKRRAYDSVDPKYSDDLPNEKEVNAKNFYELLGPVFAENGRFSIPQPVPLLGDESSSREDVEEFYSFWFNWNTWREYSYDDEQDKEKGEDRWERREMEKANKVERERRRKEEIKRISNLVHMAHNKDPRISKFKKEEAEAKEKAKEERARLRREKQEAEELEKRKAEEAVAAQKREEAAKENAAKLEEKRQKDAAKQANKAQKKRLEGLCEAGNYWTTDSKEKLAAMERFDRLTFLLNTDEIGELCDQIEKIKLDAPAVNRLIQDAEDEKNRARTAAETASRANKENTTTKEAEIVLWTDEEILLLTKAANLYPAGTIDRWIVIADYVNEHRKGQTTPKKTEKQVIKQTKLVQTGQAKPTAASQNKLGAPLPDEENWSAKEHSALEAALKKYPASDPERWEKVATEVPGRTKKDCIKRFKYVAQLIKNQKK</sequence>
<keyword evidence="10" id="KW-1185">Reference proteome</keyword>
<feature type="domain" description="J" evidence="6">
    <location>
        <begin position="108"/>
        <end position="181"/>
    </location>
</feature>
<dbReference type="CDD" id="cd06257">
    <property type="entry name" value="DnaJ"/>
    <property type="match status" value="1"/>
</dbReference>
<gene>
    <name evidence="9" type="ORF">MSPICULIGERA_LOCUS25611</name>
</gene>
<dbReference type="SMART" id="SM00717">
    <property type="entry name" value="SANT"/>
    <property type="match status" value="2"/>
</dbReference>
<feature type="compositionally biased region" description="Basic and acidic residues" evidence="5">
    <location>
        <begin position="297"/>
        <end position="366"/>
    </location>
</feature>
<evidence type="ECO:0000259" key="6">
    <source>
        <dbReference type="PROSITE" id="PS50076"/>
    </source>
</evidence>
<dbReference type="InterPro" id="IPR017930">
    <property type="entry name" value="Myb_dom"/>
</dbReference>
<dbReference type="Pfam" id="PF16717">
    <property type="entry name" value="RAC_head"/>
    <property type="match status" value="1"/>
</dbReference>
<protein>
    <recommendedName>
        <fullName evidence="3">DnaJ homolog subfamily C member 2</fullName>
    </recommendedName>
</protein>
<organism evidence="9 10">
    <name type="scientific">Mesorhabditis spiculigera</name>
    <dbReference type="NCBI Taxonomy" id="96644"/>
    <lineage>
        <taxon>Eukaryota</taxon>
        <taxon>Metazoa</taxon>
        <taxon>Ecdysozoa</taxon>
        <taxon>Nematoda</taxon>
        <taxon>Chromadorea</taxon>
        <taxon>Rhabditida</taxon>
        <taxon>Rhabditina</taxon>
        <taxon>Rhabditomorpha</taxon>
        <taxon>Rhabditoidea</taxon>
        <taxon>Rhabditidae</taxon>
        <taxon>Mesorhabditinae</taxon>
        <taxon>Mesorhabditis</taxon>
    </lineage>
</organism>
<name>A0AA36DI48_9BILA</name>
<feature type="coiled-coil region" evidence="4">
    <location>
        <begin position="420"/>
        <end position="457"/>
    </location>
</feature>
<dbReference type="GO" id="GO:0005829">
    <property type="term" value="C:cytosol"/>
    <property type="evidence" value="ECO:0007669"/>
    <property type="project" value="UniProtKB-SubCell"/>
</dbReference>
<dbReference type="Gene3D" id="1.10.10.60">
    <property type="entry name" value="Homeodomain-like"/>
    <property type="match status" value="2"/>
</dbReference>
<dbReference type="PROSITE" id="PS51294">
    <property type="entry name" value="HTH_MYB"/>
    <property type="match status" value="1"/>
</dbReference>
<evidence type="ECO:0000256" key="2">
    <source>
        <dbReference type="ARBA" id="ARBA00004514"/>
    </source>
</evidence>
<dbReference type="GO" id="GO:0005634">
    <property type="term" value="C:nucleus"/>
    <property type="evidence" value="ECO:0007669"/>
    <property type="project" value="UniProtKB-SubCell"/>
</dbReference>
<dbReference type="Proteomes" id="UP001177023">
    <property type="component" value="Unassembled WGS sequence"/>
</dbReference>
<dbReference type="InterPro" id="IPR009057">
    <property type="entry name" value="Homeodomain-like_sf"/>
</dbReference>
<feature type="non-terminal residue" evidence="9">
    <location>
        <position position="1"/>
    </location>
</feature>
<dbReference type="InterPro" id="IPR032003">
    <property type="entry name" value="RAC_head"/>
</dbReference>
<proteinExistence type="predicted"/>
<dbReference type="SMART" id="SM00271">
    <property type="entry name" value="DnaJ"/>
    <property type="match status" value="1"/>
</dbReference>
<evidence type="ECO:0000256" key="3">
    <source>
        <dbReference type="ARBA" id="ARBA00014469"/>
    </source>
</evidence>
<dbReference type="InterPro" id="IPR054076">
    <property type="entry name" value="ZUO1-like_ZHD"/>
</dbReference>
<dbReference type="SUPFAM" id="SSF46565">
    <property type="entry name" value="Chaperone J-domain"/>
    <property type="match status" value="1"/>
</dbReference>
<evidence type="ECO:0000256" key="5">
    <source>
        <dbReference type="SAM" id="MobiDB-lite"/>
    </source>
</evidence>
<dbReference type="GO" id="GO:0030544">
    <property type="term" value="F:Hsp70 protein binding"/>
    <property type="evidence" value="ECO:0007669"/>
    <property type="project" value="InterPro"/>
</dbReference>
<dbReference type="AlphaFoldDB" id="A0AA36DI48"/>
<feature type="compositionally biased region" description="Polar residues" evidence="5">
    <location>
        <begin position="521"/>
        <end position="537"/>
    </location>
</feature>
<dbReference type="Pfam" id="PF00249">
    <property type="entry name" value="Myb_DNA-binding"/>
    <property type="match status" value="1"/>
</dbReference>
<dbReference type="PROSITE" id="PS50090">
    <property type="entry name" value="MYB_LIKE"/>
    <property type="match status" value="1"/>
</dbReference>
<dbReference type="Gene3D" id="1.10.287.110">
    <property type="entry name" value="DnaJ domain"/>
    <property type="match status" value="1"/>
</dbReference>
<evidence type="ECO:0000259" key="8">
    <source>
        <dbReference type="PROSITE" id="PS51294"/>
    </source>
</evidence>
<comment type="subcellular location">
    <subcellularLocation>
        <location evidence="2">Cytoplasm</location>
        <location evidence="2">Cytosol</location>
    </subcellularLocation>
    <subcellularLocation>
        <location evidence="1">Nucleus</location>
    </subcellularLocation>
</comment>
<dbReference type="PANTHER" id="PTHR43999:SF1">
    <property type="entry name" value="DNAJ HOMOLOG SUBFAMILY C MEMBER 2"/>
    <property type="match status" value="1"/>
</dbReference>
<feature type="domain" description="HTH myb-type" evidence="8">
    <location>
        <begin position="547"/>
        <end position="598"/>
    </location>
</feature>
<dbReference type="InterPro" id="IPR001623">
    <property type="entry name" value="DnaJ_domain"/>
</dbReference>
<comment type="caution">
    <text evidence="9">The sequence shown here is derived from an EMBL/GenBank/DDBJ whole genome shotgun (WGS) entry which is preliminary data.</text>
</comment>
<evidence type="ECO:0000259" key="7">
    <source>
        <dbReference type="PROSITE" id="PS50090"/>
    </source>
</evidence>
<evidence type="ECO:0000313" key="10">
    <source>
        <dbReference type="Proteomes" id="UP001177023"/>
    </source>
</evidence>
<feature type="region of interest" description="Disordered" evidence="5">
    <location>
        <begin position="297"/>
        <end position="371"/>
    </location>
</feature>
<keyword evidence="4" id="KW-0175">Coiled coil</keyword>
<dbReference type="PROSITE" id="PS50076">
    <property type="entry name" value="DNAJ_2"/>
    <property type="match status" value="1"/>
</dbReference>
<dbReference type="InterPro" id="IPR001005">
    <property type="entry name" value="SANT/Myb"/>
</dbReference>
<feature type="domain" description="Myb-like" evidence="7">
    <location>
        <begin position="540"/>
        <end position="594"/>
    </location>
</feature>
<dbReference type="EMBL" id="CATQJA010002710">
    <property type="protein sequence ID" value="CAJ0587655.1"/>
    <property type="molecule type" value="Genomic_DNA"/>
</dbReference>
<evidence type="ECO:0000256" key="1">
    <source>
        <dbReference type="ARBA" id="ARBA00004123"/>
    </source>
</evidence>
<dbReference type="PANTHER" id="PTHR43999">
    <property type="entry name" value="DNAJ HOMOLOG SUBFAMILY C MEMBER 2"/>
    <property type="match status" value="1"/>
</dbReference>
<dbReference type="Pfam" id="PF23082">
    <property type="entry name" value="Myb_DNA-binding_2"/>
    <property type="match status" value="1"/>
</dbReference>
<evidence type="ECO:0000256" key="4">
    <source>
        <dbReference type="SAM" id="Coils"/>
    </source>
</evidence>
<dbReference type="InterPro" id="IPR044634">
    <property type="entry name" value="Zuotin/DnaJC2"/>
</dbReference>
<evidence type="ECO:0000313" key="9">
    <source>
        <dbReference type="EMBL" id="CAJ0587655.1"/>
    </source>
</evidence>
<dbReference type="InterPro" id="IPR036869">
    <property type="entry name" value="J_dom_sf"/>
</dbReference>
<feature type="region of interest" description="Disordered" evidence="5">
    <location>
        <begin position="521"/>
        <end position="549"/>
    </location>
</feature>
<accession>A0AA36DI48</accession>